<dbReference type="GO" id="GO:0000139">
    <property type="term" value="C:Golgi membrane"/>
    <property type="evidence" value="ECO:0007669"/>
    <property type="project" value="UniProtKB-SubCell"/>
</dbReference>
<dbReference type="OrthoDB" id="310217at2759"/>
<dbReference type="PANTHER" id="PTHR10805:SF0">
    <property type="entry name" value="COATOMER SUBUNIT EPSILON"/>
    <property type="match status" value="1"/>
</dbReference>
<dbReference type="AlphaFoldDB" id="A0A0L6UL62"/>
<dbReference type="GO" id="GO:0006888">
    <property type="term" value="P:endoplasmic reticulum to Golgi vesicle-mediated transport"/>
    <property type="evidence" value="ECO:0007669"/>
    <property type="project" value="TreeGrafter"/>
</dbReference>
<evidence type="ECO:0000313" key="11">
    <source>
        <dbReference type="EMBL" id="KNZ48555.1"/>
    </source>
</evidence>
<keyword evidence="9" id="KW-0472">Membrane</keyword>
<dbReference type="GO" id="GO:0006890">
    <property type="term" value="P:retrograde vesicle-mediated transport, Golgi to endoplasmic reticulum"/>
    <property type="evidence" value="ECO:0007669"/>
    <property type="project" value="InterPro"/>
</dbReference>
<evidence type="ECO:0000256" key="6">
    <source>
        <dbReference type="ARBA" id="ARBA00022892"/>
    </source>
</evidence>
<evidence type="ECO:0000256" key="1">
    <source>
        <dbReference type="ARBA" id="ARBA00004255"/>
    </source>
</evidence>
<evidence type="ECO:0008006" key="13">
    <source>
        <dbReference type="Google" id="ProtNLM"/>
    </source>
</evidence>
<dbReference type="GO" id="GO:0006891">
    <property type="term" value="P:intra-Golgi vesicle-mediated transport"/>
    <property type="evidence" value="ECO:0007669"/>
    <property type="project" value="TreeGrafter"/>
</dbReference>
<keyword evidence="5" id="KW-0963">Cytoplasm</keyword>
<evidence type="ECO:0000256" key="5">
    <source>
        <dbReference type="ARBA" id="ARBA00022490"/>
    </source>
</evidence>
<dbReference type="PANTHER" id="PTHR10805">
    <property type="entry name" value="COATOMER SUBUNIT EPSILON"/>
    <property type="match status" value="1"/>
</dbReference>
<keyword evidence="10" id="KW-0968">Cytoplasmic vesicle</keyword>
<evidence type="ECO:0000256" key="10">
    <source>
        <dbReference type="ARBA" id="ARBA00023329"/>
    </source>
</evidence>
<evidence type="ECO:0000256" key="4">
    <source>
        <dbReference type="ARBA" id="ARBA00022448"/>
    </source>
</evidence>
<evidence type="ECO:0000256" key="2">
    <source>
        <dbReference type="ARBA" id="ARBA00004347"/>
    </source>
</evidence>
<dbReference type="GO" id="GO:0015031">
    <property type="term" value="P:protein transport"/>
    <property type="evidence" value="ECO:0007669"/>
    <property type="project" value="UniProtKB-KW"/>
</dbReference>
<dbReference type="Pfam" id="PF04733">
    <property type="entry name" value="Coatomer_E"/>
    <property type="match status" value="2"/>
</dbReference>
<comment type="similarity">
    <text evidence="3">Belongs to the COPE family.</text>
</comment>
<dbReference type="EMBL" id="LAVV01010807">
    <property type="protein sequence ID" value="KNZ48555.1"/>
    <property type="molecule type" value="Genomic_DNA"/>
</dbReference>
<keyword evidence="6" id="KW-0931">ER-Golgi transport</keyword>
<comment type="subcellular location">
    <subcellularLocation>
        <location evidence="2">Cytoplasmic vesicle</location>
        <location evidence="2">COPI-coated vesicle membrane</location>
        <topology evidence="2">Peripheral membrane protein</topology>
        <orientation evidence="2">Cytoplasmic side</orientation>
    </subcellularLocation>
    <subcellularLocation>
        <location evidence="1">Golgi apparatus membrane</location>
        <topology evidence="1">Peripheral membrane protein</topology>
        <orientation evidence="1">Cytoplasmic side</orientation>
    </subcellularLocation>
</comment>
<evidence type="ECO:0000313" key="12">
    <source>
        <dbReference type="Proteomes" id="UP000037035"/>
    </source>
</evidence>
<dbReference type="InterPro" id="IPR006822">
    <property type="entry name" value="Coatomer_esu"/>
</dbReference>
<evidence type="ECO:0000256" key="7">
    <source>
        <dbReference type="ARBA" id="ARBA00022927"/>
    </source>
</evidence>
<keyword evidence="12" id="KW-1185">Reference proteome</keyword>
<dbReference type="SUPFAM" id="SSF48452">
    <property type="entry name" value="TPR-like"/>
    <property type="match status" value="1"/>
</dbReference>
<name>A0A0L6UL62_9BASI</name>
<evidence type="ECO:0000256" key="8">
    <source>
        <dbReference type="ARBA" id="ARBA00023034"/>
    </source>
</evidence>
<dbReference type="Gene3D" id="1.25.40.10">
    <property type="entry name" value="Tetratricopeptide repeat domain"/>
    <property type="match status" value="1"/>
</dbReference>
<protein>
    <recommendedName>
        <fullName evidence="13">Coatomer subunit epsilon</fullName>
    </recommendedName>
</protein>
<dbReference type="GO" id="GO:0030126">
    <property type="term" value="C:COPI vesicle coat"/>
    <property type="evidence" value="ECO:0007669"/>
    <property type="project" value="TreeGrafter"/>
</dbReference>
<evidence type="ECO:0000256" key="9">
    <source>
        <dbReference type="ARBA" id="ARBA00023136"/>
    </source>
</evidence>
<gene>
    <name evidence="11" type="ORF">VP01_557g2</name>
</gene>
<dbReference type="InterPro" id="IPR011990">
    <property type="entry name" value="TPR-like_helical_dom_sf"/>
</dbReference>
<proteinExistence type="inferred from homology"/>
<dbReference type="GO" id="GO:0005198">
    <property type="term" value="F:structural molecule activity"/>
    <property type="evidence" value="ECO:0007669"/>
    <property type="project" value="InterPro"/>
</dbReference>
<keyword evidence="8" id="KW-0333">Golgi apparatus</keyword>
<dbReference type="VEuPathDB" id="FungiDB:VP01_557g2"/>
<keyword evidence="7" id="KW-0653">Protein transport</keyword>
<dbReference type="Proteomes" id="UP000037035">
    <property type="component" value="Unassembled WGS sequence"/>
</dbReference>
<sequence>MACGAQSRAVVRVPQSRRPLCCKRGFGYHHNRTINPRHAHVILDQWTRTKIFMSRPSSIKVCIRKSSMIGHASRHSRPTWSDDDVTDAGTFITGSYSASHDAISTVSNPSFQLVLFSARCLICLKRPAEAIKLLKEYQEAEPAARALTLLAEFHQKSPGSKAELDKFGEAAEALIEEIADEENDGPDSVLRVTLATILTLAENLSLAVFILKQGVQLKSLEAVAALISLYLSPRLRRPDLARSLYTSAKAWADDAILLQMAEAWIGAVTGSAAGNSNGREPGGYQSAFYVFDEVTNTALANPNHVNLVGLNGKAITQLAMGHVEEAQANLTEALKVVSYSLRLIDWTLLMAVFFLSLSLQDPENETALANSIVIGARLESTPPDTTTSIEKLKSLNPKHPLIVDLDRQSALFDEAASQFMASTA</sequence>
<keyword evidence="4" id="KW-0813">Transport</keyword>
<accession>A0A0L6UL62</accession>
<evidence type="ECO:0000256" key="3">
    <source>
        <dbReference type="ARBA" id="ARBA00008827"/>
    </source>
</evidence>
<organism evidence="11 12">
    <name type="scientific">Puccinia sorghi</name>
    <dbReference type="NCBI Taxonomy" id="27349"/>
    <lineage>
        <taxon>Eukaryota</taxon>
        <taxon>Fungi</taxon>
        <taxon>Dikarya</taxon>
        <taxon>Basidiomycota</taxon>
        <taxon>Pucciniomycotina</taxon>
        <taxon>Pucciniomycetes</taxon>
        <taxon>Pucciniales</taxon>
        <taxon>Pucciniaceae</taxon>
        <taxon>Puccinia</taxon>
    </lineage>
</organism>
<dbReference type="STRING" id="27349.A0A0L6UL62"/>
<reference evidence="11 12" key="1">
    <citation type="submission" date="2015-08" db="EMBL/GenBank/DDBJ databases">
        <title>Next Generation Sequencing and Analysis of the Genome of Puccinia sorghi L Schw, the Causal Agent of Maize Common Rust.</title>
        <authorList>
            <person name="Rochi L."/>
            <person name="Burguener G."/>
            <person name="Darino M."/>
            <person name="Turjanski A."/>
            <person name="Kreff E."/>
            <person name="Dieguez M.J."/>
            <person name="Sacco F."/>
        </authorList>
    </citation>
    <scope>NUCLEOTIDE SEQUENCE [LARGE SCALE GENOMIC DNA]</scope>
    <source>
        <strain evidence="11 12">RO10H11247</strain>
    </source>
</reference>
<comment type="caution">
    <text evidence="11">The sequence shown here is derived from an EMBL/GenBank/DDBJ whole genome shotgun (WGS) entry which is preliminary data.</text>
</comment>